<dbReference type="SMART" id="SM00066">
    <property type="entry name" value="GAL4"/>
    <property type="match status" value="1"/>
</dbReference>
<comment type="subcellular location">
    <subcellularLocation>
        <location evidence="1">Nucleus</location>
    </subcellularLocation>
</comment>
<keyword evidence="6" id="KW-0539">Nucleus</keyword>
<evidence type="ECO:0000313" key="10">
    <source>
        <dbReference type="Proteomes" id="UP000094565"/>
    </source>
</evidence>
<keyword evidence="2" id="KW-0479">Metal-binding</keyword>
<accession>A0A1B2J5I3</accession>
<feature type="region of interest" description="Disordered" evidence="7">
    <location>
        <begin position="92"/>
        <end position="141"/>
    </location>
</feature>
<dbReference type="GO" id="GO:0005634">
    <property type="term" value="C:nucleus"/>
    <property type="evidence" value="ECO:0007669"/>
    <property type="project" value="UniProtKB-SubCell"/>
</dbReference>
<evidence type="ECO:0000256" key="3">
    <source>
        <dbReference type="ARBA" id="ARBA00023015"/>
    </source>
</evidence>
<reference evidence="9 10" key="1">
    <citation type="submission" date="2016-02" db="EMBL/GenBank/DDBJ databases">
        <title>Comparative genomic and transcriptomic foundation for Pichia pastoris.</title>
        <authorList>
            <person name="Love K.R."/>
            <person name="Shah K.A."/>
            <person name="Whittaker C.A."/>
            <person name="Wu J."/>
            <person name="Bartlett M.C."/>
            <person name="Ma D."/>
            <person name="Leeson R.L."/>
            <person name="Priest M."/>
            <person name="Young S.K."/>
            <person name="Love J.C."/>
        </authorList>
    </citation>
    <scope>NUCLEOTIDE SEQUENCE [LARGE SCALE GENOMIC DNA]</scope>
    <source>
        <strain evidence="9 10">ATCC 28485</strain>
    </source>
</reference>
<dbReference type="CDD" id="cd00067">
    <property type="entry name" value="GAL4"/>
    <property type="match status" value="1"/>
</dbReference>
<keyword evidence="3" id="KW-0805">Transcription regulation</keyword>
<dbReference type="OrthoDB" id="2123952at2759"/>
<dbReference type="InterPro" id="IPR001138">
    <property type="entry name" value="Zn2Cys6_DnaBD"/>
</dbReference>
<gene>
    <name evidence="9" type="ORF">ATY40_BA7500434</name>
</gene>
<keyword evidence="4" id="KW-0238">DNA-binding</keyword>
<dbReference type="Proteomes" id="UP000094565">
    <property type="component" value="Chromosome 1"/>
</dbReference>
<evidence type="ECO:0000256" key="4">
    <source>
        <dbReference type="ARBA" id="ARBA00023125"/>
    </source>
</evidence>
<sequence length="945" mass="107633">MPNGKREKRAEAKRQRVAKACDYCRSKKVRCNGEQPCNNCISCETCCTYNHVKKRRNTDKKSSPKRSKEVDDRLERLEVMIESLVTMLGSSNSVAPSVSRIQHSQETTDDDQSDSSQNENDTFSTNPACYLQPTKNQKTDPKEVNATLSRELTPFSSNGKASCSDATIQFAHRKTECFDSFFAEYCSFSLFSKEGQEWLDSKMKSEHLEIINKNLRLLFANYVSYSFTLWIEPIQSSDLQPVFPKNISLRLLKFLFSYVSQSVYPIDTNEQLALLEAYCDSQGKGNGKPHHLSYANLMMLNMFLAFGLALYRDVSKTNVAIEGLDILPEKSKEYESGFLRNAIFYYQRLFLVGDGLHSILAILLLYRYCEGTLAFHAAYMLLSTGVRLAQEMGLHRAESYAGLTQKEQDSRAIIWWDCYTEDKLYSIKSGKPSIINDLDVSAPLPSFWRKLVVLPHKADEFRRAIDEEYGPGLAVPEYIRIHALNTTFVKGKAAVLHYHLSLSFLISYIYKTLFSVNTTSHRSLDEQMIQFEVISEKLEQWRLSLPEECRPKSRKELNNEDIYKNLTVEGVERVLTEQSKFCSSSVRSPFDINGPIESLHFELLLKDLHLAYYTILSSVCKVFIDKSSRMVSANHPQTRMVGEYVAMRVNSCREVLFLAKEVGESTTFFVNIFSFYLLAAFIPLFCNILRNPDSETTAFDFALLYYSAKHYFEKLEGPHTAEPTISRHPLSLLTAFFLLVAHSCTKRSSNFASISTKFDEFERKNFEIFEALGLTSYSQSKSSTFPSKSDSSLTTSESEDFHQDLTSKLAFKPDNKMMSDSMTFQATGDNYLATYTKDSLINGHSLYREPNFASQIVPPILPPDTLMHNEGSNLADPNFQSIHTMENSNESAYIPIDYQNPPGISENSKLVNDLTHESFLQDDNANERACLFQTVFDVPGFYLDS</sequence>
<dbReference type="AlphaFoldDB" id="A0A1B2J5I3"/>
<proteinExistence type="predicted"/>
<dbReference type="InterPro" id="IPR036864">
    <property type="entry name" value="Zn2-C6_fun-type_DNA-bd_sf"/>
</dbReference>
<dbReference type="Pfam" id="PF04082">
    <property type="entry name" value="Fungal_trans"/>
    <property type="match status" value="1"/>
</dbReference>
<organism evidence="9 10">
    <name type="scientific">Komagataella pastoris</name>
    <name type="common">Yeast</name>
    <name type="synonym">Pichia pastoris</name>
    <dbReference type="NCBI Taxonomy" id="4922"/>
    <lineage>
        <taxon>Eukaryota</taxon>
        <taxon>Fungi</taxon>
        <taxon>Dikarya</taxon>
        <taxon>Ascomycota</taxon>
        <taxon>Saccharomycotina</taxon>
        <taxon>Pichiomycetes</taxon>
        <taxon>Pichiales</taxon>
        <taxon>Pichiaceae</taxon>
        <taxon>Komagataella</taxon>
    </lineage>
</organism>
<dbReference type="InterPro" id="IPR050987">
    <property type="entry name" value="AtrR-like"/>
</dbReference>
<evidence type="ECO:0000256" key="7">
    <source>
        <dbReference type="SAM" id="MobiDB-lite"/>
    </source>
</evidence>
<dbReference type="PROSITE" id="PS00463">
    <property type="entry name" value="ZN2_CY6_FUNGAL_1"/>
    <property type="match status" value="1"/>
</dbReference>
<dbReference type="Gene3D" id="4.10.240.10">
    <property type="entry name" value="Zn(2)-C6 fungal-type DNA-binding domain"/>
    <property type="match status" value="1"/>
</dbReference>
<protein>
    <submittedName>
        <fullName evidence="9">BA75_00434T0</fullName>
    </submittedName>
</protein>
<dbReference type="GO" id="GO:0000981">
    <property type="term" value="F:DNA-binding transcription factor activity, RNA polymerase II-specific"/>
    <property type="evidence" value="ECO:0007669"/>
    <property type="project" value="InterPro"/>
</dbReference>
<evidence type="ECO:0000256" key="1">
    <source>
        <dbReference type="ARBA" id="ARBA00004123"/>
    </source>
</evidence>
<feature type="compositionally biased region" description="Low complexity" evidence="7">
    <location>
        <begin position="779"/>
        <end position="796"/>
    </location>
</feature>
<dbReference type="SUPFAM" id="SSF57701">
    <property type="entry name" value="Zn2/Cys6 DNA-binding domain"/>
    <property type="match status" value="1"/>
</dbReference>
<dbReference type="EMBL" id="CP014584">
    <property type="protein sequence ID" value="ANZ73238.1"/>
    <property type="molecule type" value="Genomic_DNA"/>
</dbReference>
<dbReference type="GO" id="GO:0003677">
    <property type="term" value="F:DNA binding"/>
    <property type="evidence" value="ECO:0007669"/>
    <property type="project" value="UniProtKB-KW"/>
</dbReference>
<evidence type="ECO:0000313" key="9">
    <source>
        <dbReference type="EMBL" id="ANZ73238.1"/>
    </source>
</evidence>
<evidence type="ECO:0000256" key="2">
    <source>
        <dbReference type="ARBA" id="ARBA00022723"/>
    </source>
</evidence>
<dbReference type="GO" id="GO:0006351">
    <property type="term" value="P:DNA-templated transcription"/>
    <property type="evidence" value="ECO:0007669"/>
    <property type="project" value="InterPro"/>
</dbReference>
<dbReference type="PROSITE" id="PS50048">
    <property type="entry name" value="ZN2_CY6_FUNGAL_2"/>
    <property type="match status" value="1"/>
</dbReference>
<feature type="domain" description="Zn(2)-C6 fungal-type" evidence="8">
    <location>
        <begin position="20"/>
        <end position="49"/>
    </location>
</feature>
<dbReference type="CDD" id="cd12148">
    <property type="entry name" value="fungal_TF_MHR"/>
    <property type="match status" value="1"/>
</dbReference>
<dbReference type="Pfam" id="PF00172">
    <property type="entry name" value="Zn_clus"/>
    <property type="match status" value="1"/>
</dbReference>
<evidence type="ECO:0000259" key="8">
    <source>
        <dbReference type="PROSITE" id="PS50048"/>
    </source>
</evidence>
<name>A0A1B2J5I3_PICPA</name>
<dbReference type="InterPro" id="IPR007219">
    <property type="entry name" value="XnlR_reg_dom"/>
</dbReference>
<dbReference type="GO" id="GO:0008270">
    <property type="term" value="F:zinc ion binding"/>
    <property type="evidence" value="ECO:0007669"/>
    <property type="project" value="InterPro"/>
</dbReference>
<dbReference type="PANTHER" id="PTHR46910">
    <property type="entry name" value="TRANSCRIPTION FACTOR PDR1"/>
    <property type="match status" value="1"/>
</dbReference>
<evidence type="ECO:0000256" key="6">
    <source>
        <dbReference type="ARBA" id="ARBA00023242"/>
    </source>
</evidence>
<dbReference type="PANTHER" id="PTHR46910:SF37">
    <property type="entry name" value="ZN(II)2CYS6 TRANSCRIPTION FACTOR (EUROFUNG)"/>
    <property type="match status" value="1"/>
</dbReference>
<evidence type="ECO:0000256" key="5">
    <source>
        <dbReference type="ARBA" id="ARBA00023163"/>
    </source>
</evidence>
<feature type="region of interest" description="Disordered" evidence="7">
    <location>
        <begin position="779"/>
        <end position="799"/>
    </location>
</feature>
<keyword evidence="5" id="KW-0804">Transcription</keyword>
<dbReference type="SMART" id="SM00906">
    <property type="entry name" value="Fungal_trans"/>
    <property type="match status" value="1"/>
</dbReference>
<feature type="compositionally biased region" description="Polar residues" evidence="7">
    <location>
        <begin position="92"/>
        <end position="102"/>
    </location>
</feature>
<keyword evidence="10" id="KW-1185">Reference proteome</keyword>